<dbReference type="AlphaFoldDB" id="A0A934Q0T2"/>
<proteinExistence type="predicted"/>
<comment type="caution">
    <text evidence="1">The sequence shown here is derived from an EMBL/GenBank/DDBJ whole genome shotgun (WGS) entry which is preliminary data.</text>
</comment>
<reference evidence="1" key="1">
    <citation type="submission" date="2020-12" db="EMBL/GenBank/DDBJ databases">
        <title>Ramlibacter sp. nov., isolated from a freshwater alga, Cryptomonas.</title>
        <authorList>
            <person name="Kim H.M."/>
            <person name="Jeon C.O."/>
        </authorList>
    </citation>
    <scope>NUCLEOTIDE SEQUENCE</scope>
    <source>
        <strain evidence="1">CrO1</strain>
    </source>
</reference>
<accession>A0A934Q0T2</accession>
<dbReference type="Proteomes" id="UP000617041">
    <property type="component" value="Unassembled WGS sequence"/>
</dbReference>
<evidence type="ECO:0000313" key="2">
    <source>
        <dbReference type="Proteomes" id="UP000617041"/>
    </source>
</evidence>
<sequence>MPSIAVLPGLTPESYRRHPLHGEAAAWPEKNCYADLWIGFLHTLGLEPLALLPFTVAVDFEGDQWTFFKPPPEELRSLYGVDVQELTVWRPLIEHAKEHLAAGKLISTESDAFWLPDTAGTDYRRSHTKTTILMADLDLANERLGYFHNAGYFELQGEDFRQLFRLDAPPDPAFLPLFAEVVRIDRLVRRNASDLSDLAFDLLRQHFAWRPRSNPFSRFAARIESDMPAMHEAGLAHYHQWAFASVRQAGAAFELLGAHLRWMATQGYPELGEAAPHFEAIGTANKTLILKGARAVNARRALGADELLQGMASDWERGIAVLQPLLGDA</sequence>
<protein>
    <submittedName>
        <fullName evidence="1">DUF1839 family protein</fullName>
    </submittedName>
</protein>
<dbReference type="RefSeq" id="WP_200787136.1">
    <property type="nucleotide sequence ID" value="NZ_JAEDAO010000001.1"/>
</dbReference>
<gene>
    <name evidence="1" type="ORF">I8E28_06260</name>
</gene>
<evidence type="ECO:0000313" key="1">
    <source>
        <dbReference type="EMBL" id="MBK0392187.1"/>
    </source>
</evidence>
<organism evidence="1 2">
    <name type="scientific">Ramlibacter algicola</name>
    <dbReference type="NCBI Taxonomy" id="2795217"/>
    <lineage>
        <taxon>Bacteria</taxon>
        <taxon>Pseudomonadati</taxon>
        <taxon>Pseudomonadota</taxon>
        <taxon>Betaproteobacteria</taxon>
        <taxon>Burkholderiales</taxon>
        <taxon>Comamonadaceae</taxon>
        <taxon>Ramlibacter</taxon>
    </lineage>
</organism>
<dbReference type="Pfam" id="PF08893">
    <property type="entry name" value="DUF1839"/>
    <property type="match status" value="1"/>
</dbReference>
<name>A0A934Q0T2_9BURK</name>
<dbReference type="EMBL" id="JAEDAO010000001">
    <property type="protein sequence ID" value="MBK0392187.1"/>
    <property type="molecule type" value="Genomic_DNA"/>
</dbReference>
<dbReference type="InterPro" id="IPR014989">
    <property type="entry name" value="DUF1839"/>
</dbReference>
<keyword evidence="2" id="KW-1185">Reference proteome</keyword>